<keyword evidence="2" id="KW-0645">Protease</keyword>
<name>W9UWP7_9GAMM</name>
<dbReference type="Pfam" id="PF02190">
    <property type="entry name" value="LON_substr_bdg"/>
    <property type="match status" value="1"/>
</dbReference>
<dbReference type="Gene3D" id="2.30.130.40">
    <property type="entry name" value="LON domain-like"/>
    <property type="match status" value="1"/>
</dbReference>
<keyword evidence="2" id="KW-0378">Hydrolase</keyword>
<dbReference type="GO" id="GO:0004176">
    <property type="term" value="F:ATP-dependent peptidase activity"/>
    <property type="evidence" value="ECO:0007669"/>
    <property type="project" value="InterPro"/>
</dbReference>
<dbReference type="InterPro" id="IPR046336">
    <property type="entry name" value="Lon_prtase_N_sf"/>
</dbReference>
<dbReference type="GO" id="GO:0004252">
    <property type="term" value="F:serine-type endopeptidase activity"/>
    <property type="evidence" value="ECO:0007669"/>
    <property type="project" value="UniProtKB-EC"/>
</dbReference>
<dbReference type="Gene3D" id="1.20.58.1480">
    <property type="match status" value="1"/>
</dbReference>
<dbReference type="InterPro" id="IPR027065">
    <property type="entry name" value="Lon_Prtase"/>
</dbReference>
<protein>
    <submittedName>
        <fullName evidence="2">Lon protease</fullName>
        <ecNumber evidence="2">3.4.21.53</ecNumber>
    </submittedName>
</protein>
<dbReference type="GO" id="GO:0006508">
    <property type="term" value="P:proteolysis"/>
    <property type="evidence" value="ECO:0007669"/>
    <property type="project" value="UniProtKB-KW"/>
</dbReference>
<dbReference type="PANTHER" id="PTHR10046">
    <property type="entry name" value="ATP DEPENDENT LON PROTEASE FAMILY MEMBER"/>
    <property type="match status" value="1"/>
</dbReference>
<organism evidence="2 3">
    <name type="scientific">Nitrincola nitratireducens</name>
    <dbReference type="NCBI Taxonomy" id="1229521"/>
    <lineage>
        <taxon>Bacteria</taxon>
        <taxon>Pseudomonadati</taxon>
        <taxon>Pseudomonadota</taxon>
        <taxon>Gammaproteobacteria</taxon>
        <taxon>Oceanospirillales</taxon>
        <taxon>Oceanospirillaceae</taxon>
        <taxon>Nitrincola</taxon>
    </lineage>
</organism>
<dbReference type="InterPro" id="IPR003111">
    <property type="entry name" value="Lon_prtase_N"/>
</dbReference>
<dbReference type="GO" id="GO:0030163">
    <property type="term" value="P:protein catabolic process"/>
    <property type="evidence" value="ECO:0007669"/>
    <property type="project" value="InterPro"/>
</dbReference>
<dbReference type="AlphaFoldDB" id="W9UWP7"/>
<dbReference type="EMBL" id="AONB01000006">
    <property type="protein sequence ID" value="EXJ11494.1"/>
    <property type="molecule type" value="Genomic_DNA"/>
</dbReference>
<dbReference type="STRING" id="1229521.D791_01626"/>
<dbReference type="Proteomes" id="UP000019464">
    <property type="component" value="Unassembled WGS sequence"/>
</dbReference>
<reference evidence="3" key="1">
    <citation type="submission" date="2012-11" db="EMBL/GenBank/DDBJ databases">
        <authorList>
            <person name="Singh A."/>
            <person name="Pinnaka A.K."/>
            <person name="Vaidya B."/>
        </authorList>
    </citation>
    <scope>NUCLEOTIDE SEQUENCE [LARGE SCALE GENOMIC DNA]</scope>
    <source>
        <strain evidence="3">AK23</strain>
    </source>
</reference>
<proteinExistence type="predicted"/>
<dbReference type="SUPFAM" id="SSF88697">
    <property type="entry name" value="PUA domain-like"/>
    <property type="match status" value="1"/>
</dbReference>
<evidence type="ECO:0000313" key="3">
    <source>
        <dbReference type="Proteomes" id="UP000019464"/>
    </source>
</evidence>
<evidence type="ECO:0000313" key="2">
    <source>
        <dbReference type="EMBL" id="EXJ11494.1"/>
    </source>
</evidence>
<dbReference type="InterPro" id="IPR015947">
    <property type="entry name" value="PUA-like_sf"/>
</dbReference>
<keyword evidence="3" id="KW-1185">Reference proteome</keyword>
<feature type="domain" description="Lon N-terminal" evidence="1">
    <location>
        <begin position="15"/>
        <end position="208"/>
    </location>
</feature>
<comment type="caution">
    <text evidence="2">The sequence shown here is derived from an EMBL/GenBank/DDBJ whole genome shotgun (WGS) entry which is preliminary data.</text>
</comment>
<dbReference type="FunFam" id="2.30.130.40:FF:000001">
    <property type="entry name" value="Lon protease"/>
    <property type="match status" value="1"/>
</dbReference>
<dbReference type="PATRIC" id="fig|1229521.3.peg.1651"/>
<gene>
    <name evidence="2" type="primary">lon_1</name>
    <name evidence="2" type="ORF">D791_01626</name>
</gene>
<dbReference type="EC" id="3.4.21.53" evidence="2"/>
<dbReference type="GO" id="GO:0005524">
    <property type="term" value="F:ATP binding"/>
    <property type="evidence" value="ECO:0007669"/>
    <property type="project" value="InterPro"/>
</dbReference>
<sequence length="233" mass="25987">MDHLEAKDGAIHVELPVLPLRDVVVYPHMVIPLFVGRAKSINALDKALAQDKQILLVAQKSASEDEPVASDLFHVGTVANILQMLKLPDGTVKVLVEGEYRAEIQCLTDEGSNFECTLGPLVTEEISEAESEIYKRSALDQFERFIQVNKKIPSEVLSSLQNIDDIGRLADTLAAHMSLKLEEKQQVLEMLGARERLELLMAKMEARLTWLKSKNAFVVVLKSKWKKVSASII</sequence>
<accession>W9UWP7</accession>
<reference evidence="2 3" key="2">
    <citation type="journal article" date="2015" name="Syst. Appl. Microbiol.">
        <title>Nitrincola nitratireducens sp. nov. isolated from a haloalkaline crater lake.</title>
        <authorList>
            <person name="Singh A."/>
            <person name="Vaidya B."/>
            <person name="Tanuku N.R."/>
            <person name="Pinnaka A.K."/>
        </authorList>
    </citation>
    <scope>NUCLEOTIDE SEQUENCE [LARGE SCALE GENOMIC DNA]</scope>
    <source>
        <strain evidence="2 3">AK23</strain>
    </source>
</reference>
<dbReference type="PROSITE" id="PS51787">
    <property type="entry name" value="LON_N"/>
    <property type="match status" value="1"/>
</dbReference>
<evidence type="ECO:0000259" key="1">
    <source>
        <dbReference type="PROSITE" id="PS51787"/>
    </source>
</evidence>
<dbReference type="SMART" id="SM00464">
    <property type="entry name" value="LON"/>
    <property type="match status" value="1"/>
</dbReference>